<feature type="transmembrane region" description="Helical" evidence="6">
    <location>
        <begin position="239"/>
        <end position="263"/>
    </location>
</feature>
<evidence type="ECO:0000256" key="4">
    <source>
        <dbReference type="ARBA" id="ARBA00022989"/>
    </source>
</evidence>
<evidence type="ECO:0000256" key="3">
    <source>
        <dbReference type="ARBA" id="ARBA00022692"/>
    </source>
</evidence>
<dbReference type="InterPro" id="IPR036259">
    <property type="entry name" value="MFS_trans_sf"/>
</dbReference>
<gene>
    <name evidence="7" type="ORF">AB5J56_22815</name>
</gene>
<dbReference type="SUPFAM" id="SSF103473">
    <property type="entry name" value="MFS general substrate transporter"/>
    <property type="match status" value="1"/>
</dbReference>
<proteinExistence type="predicted"/>
<comment type="subcellular location">
    <subcellularLocation>
        <location evidence="1">Cell membrane</location>
        <topology evidence="1">Multi-pass membrane protein</topology>
    </subcellularLocation>
</comment>
<dbReference type="Gene3D" id="1.20.1250.20">
    <property type="entry name" value="MFS general substrate transporter like domains"/>
    <property type="match status" value="1"/>
</dbReference>
<dbReference type="GO" id="GO:0005886">
    <property type="term" value="C:plasma membrane"/>
    <property type="evidence" value="ECO:0007669"/>
    <property type="project" value="UniProtKB-SubCell"/>
</dbReference>
<dbReference type="Pfam" id="PF07690">
    <property type="entry name" value="MFS_1"/>
    <property type="match status" value="1"/>
</dbReference>
<dbReference type="RefSeq" id="WP_369234624.1">
    <property type="nucleotide sequence ID" value="NZ_CP163435.1"/>
</dbReference>
<keyword evidence="5 6" id="KW-0472">Membrane</keyword>
<keyword evidence="3 6" id="KW-0812">Transmembrane</keyword>
<feature type="transmembrane region" description="Helical" evidence="6">
    <location>
        <begin position="334"/>
        <end position="355"/>
    </location>
</feature>
<organism evidence="7">
    <name type="scientific">Streptomyces sp. R21</name>
    <dbReference type="NCBI Taxonomy" id="3238627"/>
    <lineage>
        <taxon>Bacteria</taxon>
        <taxon>Bacillati</taxon>
        <taxon>Actinomycetota</taxon>
        <taxon>Actinomycetes</taxon>
        <taxon>Kitasatosporales</taxon>
        <taxon>Streptomycetaceae</taxon>
        <taxon>Streptomyces</taxon>
    </lineage>
</organism>
<feature type="transmembrane region" description="Helical" evidence="6">
    <location>
        <begin position="367"/>
        <end position="390"/>
    </location>
</feature>
<feature type="transmembrane region" description="Helical" evidence="6">
    <location>
        <begin position="396"/>
        <end position="415"/>
    </location>
</feature>
<reference evidence="7" key="1">
    <citation type="submission" date="2024-07" db="EMBL/GenBank/DDBJ databases">
        <authorList>
            <person name="Yu S.T."/>
        </authorList>
    </citation>
    <scope>NUCLEOTIDE SEQUENCE</scope>
    <source>
        <strain evidence="7">R21</strain>
    </source>
</reference>
<evidence type="ECO:0000313" key="7">
    <source>
        <dbReference type="EMBL" id="XDQ27372.1"/>
    </source>
</evidence>
<keyword evidence="2" id="KW-1003">Cell membrane</keyword>
<name>A0AB39PA86_9ACTN</name>
<dbReference type="PANTHER" id="PTHR23513:SF17">
    <property type="entry name" value="MEMBRANE PROTEIN"/>
    <property type="match status" value="1"/>
</dbReference>
<feature type="transmembrane region" description="Helical" evidence="6">
    <location>
        <begin position="84"/>
        <end position="104"/>
    </location>
</feature>
<feature type="transmembrane region" description="Helical" evidence="6">
    <location>
        <begin position="275"/>
        <end position="296"/>
    </location>
</feature>
<feature type="transmembrane region" description="Helical" evidence="6">
    <location>
        <begin position="20"/>
        <end position="43"/>
    </location>
</feature>
<dbReference type="InterPro" id="IPR011701">
    <property type="entry name" value="MFS"/>
</dbReference>
<keyword evidence="4 6" id="KW-1133">Transmembrane helix</keyword>
<sequence>MAVVRDLRVLLRFQGFRRLLGVRLLSQGADGVYQVALATYVVFSPEKQTSAASIASAMAVLLLPYSLVGPFAGVLLDRWRRRQVLLYGNLLRAVLACATAALMVGHVPDWLFYASALCVTAINRFVLSGLSASLPRVVDAERLVIANSLSPTAGTLAATSGAGLAFIVRIVAAGSDAAVVLVGAALYLASALASLRIAPELLGPEQELVQPRLTTALTGTARDLTAGVRHLAEPARREAAWALMAMTLMRFCYGAVTVMVLMLCRYAWSSPSDDGLALLGLAVGVSGAGFFAAAVLTPWAVGRLGPGGWIVVCAASAAVLEPALGLPFAPAPMLAAAFVLGLITQGAKIATDTLVQSSVDDRFRGRIFSVYDVLFNVAFVGAAAVAALMLPPDGRSAALVVTVAVIYAAIAGAMARFELQ</sequence>
<dbReference type="EMBL" id="CP163435">
    <property type="protein sequence ID" value="XDQ27372.1"/>
    <property type="molecule type" value="Genomic_DNA"/>
</dbReference>
<evidence type="ECO:0000256" key="5">
    <source>
        <dbReference type="ARBA" id="ARBA00023136"/>
    </source>
</evidence>
<evidence type="ECO:0000256" key="1">
    <source>
        <dbReference type="ARBA" id="ARBA00004651"/>
    </source>
</evidence>
<evidence type="ECO:0000256" key="6">
    <source>
        <dbReference type="SAM" id="Phobius"/>
    </source>
</evidence>
<dbReference type="GO" id="GO:0022857">
    <property type="term" value="F:transmembrane transporter activity"/>
    <property type="evidence" value="ECO:0007669"/>
    <property type="project" value="InterPro"/>
</dbReference>
<accession>A0AB39PA86</accession>
<dbReference type="PANTHER" id="PTHR23513">
    <property type="entry name" value="INTEGRAL MEMBRANE EFFLUX PROTEIN-RELATED"/>
    <property type="match status" value="1"/>
</dbReference>
<dbReference type="AlphaFoldDB" id="A0AB39PA86"/>
<evidence type="ECO:0000256" key="2">
    <source>
        <dbReference type="ARBA" id="ARBA00022475"/>
    </source>
</evidence>
<dbReference type="CDD" id="cd06173">
    <property type="entry name" value="MFS_MefA_like"/>
    <property type="match status" value="1"/>
</dbReference>
<protein>
    <submittedName>
        <fullName evidence="7">MFS transporter</fullName>
    </submittedName>
</protein>
<feature type="transmembrane region" description="Helical" evidence="6">
    <location>
        <begin position="308"/>
        <end position="328"/>
    </location>
</feature>
<feature type="transmembrane region" description="Helical" evidence="6">
    <location>
        <begin position="49"/>
        <end position="72"/>
    </location>
</feature>